<reference evidence="2 3" key="1">
    <citation type="submission" date="2018-02" db="EMBL/GenBank/DDBJ databases">
        <title>Genome sequence of the basidiomycete white-rot fungus Phlebia centrifuga.</title>
        <authorList>
            <person name="Granchi Z."/>
            <person name="Peng M."/>
            <person name="de Vries R.P."/>
            <person name="Hilden K."/>
            <person name="Makela M.R."/>
            <person name="Grigoriev I."/>
            <person name="Riley R."/>
        </authorList>
    </citation>
    <scope>NUCLEOTIDE SEQUENCE [LARGE SCALE GENOMIC DNA]</scope>
    <source>
        <strain evidence="2 3">FBCC195</strain>
    </source>
</reference>
<keyword evidence="3" id="KW-1185">Reference proteome</keyword>
<feature type="region of interest" description="Disordered" evidence="1">
    <location>
        <begin position="1"/>
        <end position="26"/>
    </location>
</feature>
<name>A0A2R6NPE5_9APHY</name>
<evidence type="ECO:0000256" key="1">
    <source>
        <dbReference type="SAM" id="MobiDB-lite"/>
    </source>
</evidence>
<organism evidence="2 3">
    <name type="scientific">Hermanssonia centrifuga</name>
    <dbReference type="NCBI Taxonomy" id="98765"/>
    <lineage>
        <taxon>Eukaryota</taxon>
        <taxon>Fungi</taxon>
        <taxon>Dikarya</taxon>
        <taxon>Basidiomycota</taxon>
        <taxon>Agaricomycotina</taxon>
        <taxon>Agaricomycetes</taxon>
        <taxon>Polyporales</taxon>
        <taxon>Meruliaceae</taxon>
        <taxon>Hermanssonia</taxon>
    </lineage>
</organism>
<accession>A0A2R6NPE5</accession>
<protein>
    <submittedName>
        <fullName evidence="2">Uncharacterized protein</fullName>
    </submittedName>
</protein>
<gene>
    <name evidence="2" type="ORF">PHLCEN_2v9931</name>
</gene>
<dbReference type="Proteomes" id="UP000186601">
    <property type="component" value="Unassembled WGS sequence"/>
</dbReference>
<comment type="caution">
    <text evidence="2">The sequence shown here is derived from an EMBL/GenBank/DDBJ whole genome shotgun (WGS) entry which is preliminary data.</text>
</comment>
<dbReference type="EMBL" id="MLYV02000996">
    <property type="protein sequence ID" value="PSR74314.1"/>
    <property type="molecule type" value="Genomic_DNA"/>
</dbReference>
<sequence>MAPFKGMRSISHSDRDGGNDARHETTPHHVALVAEREGIQFFKAKQDAAQWTAESDGYTRGGCGSKKFPLLSCA</sequence>
<evidence type="ECO:0000313" key="3">
    <source>
        <dbReference type="Proteomes" id="UP000186601"/>
    </source>
</evidence>
<dbReference type="AlphaFoldDB" id="A0A2R6NPE5"/>
<proteinExistence type="predicted"/>
<feature type="compositionally biased region" description="Basic and acidic residues" evidence="1">
    <location>
        <begin position="11"/>
        <end position="26"/>
    </location>
</feature>
<evidence type="ECO:0000313" key="2">
    <source>
        <dbReference type="EMBL" id="PSR74314.1"/>
    </source>
</evidence>